<name>A0A1U7CUF9_9BACT</name>
<dbReference type="KEGG" id="pbor:BSF38_04084"/>
<dbReference type="RefSeq" id="WP_076348711.1">
    <property type="nucleotide sequence ID" value="NZ_CP019082.1"/>
</dbReference>
<dbReference type="EMBL" id="CP019082">
    <property type="protein sequence ID" value="APW62536.1"/>
    <property type="molecule type" value="Genomic_DNA"/>
</dbReference>
<proteinExistence type="predicted"/>
<evidence type="ECO:0000313" key="1">
    <source>
        <dbReference type="EMBL" id="APW62536.1"/>
    </source>
</evidence>
<accession>A0A1U7CUF9</accession>
<evidence type="ECO:0000313" key="2">
    <source>
        <dbReference type="Proteomes" id="UP000186309"/>
    </source>
</evidence>
<dbReference type="Proteomes" id="UP000186309">
    <property type="component" value="Chromosome"/>
</dbReference>
<reference evidence="2" key="1">
    <citation type="submission" date="2016-12" db="EMBL/GenBank/DDBJ databases">
        <title>Comparative genomics of four Isosphaeraceae planctomycetes: a common pool of plasmids and glycoside hydrolase genes.</title>
        <authorList>
            <person name="Ivanova A."/>
        </authorList>
    </citation>
    <scope>NUCLEOTIDE SEQUENCE [LARGE SCALE GENOMIC DNA]</scope>
    <source>
        <strain evidence="2">PX4</strain>
    </source>
</reference>
<dbReference type="STRING" id="1387353.BSF38_04084"/>
<dbReference type="AlphaFoldDB" id="A0A1U7CUF9"/>
<protein>
    <submittedName>
        <fullName evidence="1">Uncharacterized protein</fullName>
    </submittedName>
</protein>
<organism evidence="1 2">
    <name type="scientific">Paludisphaera borealis</name>
    <dbReference type="NCBI Taxonomy" id="1387353"/>
    <lineage>
        <taxon>Bacteria</taxon>
        <taxon>Pseudomonadati</taxon>
        <taxon>Planctomycetota</taxon>
        <taxon>Planctomycetia</taxon>
        <taxon>Isosphaerales</taxon>
        <taxon>Isosphaeraceae</taxon>
        <taxon>Paludisphaera</taxon>
    </lineage>
</organism>
<gene>
    <name evidence="1" type="ORF">BSF38_04084</name>
</gene>
<keyword evidence="2" id="KW-1185">Reference proteome</keyword>
<sequence>MKSYNLKTAMIAIAVVAVLCGSEVMRRRSARFKRLAAMYAGLEADHVFRASVADAGEAFAAEKVGQGESGRSSEWKEQRDWWSMQRKRNRNLAASYRLLKDLCLNATRSPWNLMPPVEPDIPAERLLPPPDLPLQFTTDPVTLEMSPY</sequence>